<dbReference type="CDD" id="cd07079">
    <property type="entry name" value="ALDH_F18-19_ProA-GPR"/>
    <property type="match status" value="1"/>
</dbReference>
<name>A0A372MI16_9SPIR</name>
<dbReference type="AlphaFoldDB" id="A0A372MI16"/>
<comment type="pathway">
    <text evidence="1 7">Amino-acid biosynthesis; L-proline biosynthesis; L-glutamate 5-semialdehyde from L-glutamate: step 2/2.</text>
</comment>
<dbReference type="SUPFAM" id="SSF53720">
    <property type="entry name" value="ALDH-like"/>
    <property type="match status" value="1"/>
</dbReference>
<dbReference type="InterPro" id="IPR012134">
    <property type="entry name" value="Glu-5-SA_DH"/>
</dbReference>
<dbReference type="NCBIfam" id="NF001221">
    <property type="entry name" value="PRK00197.1"/>
    <property type="match status" value="1"/>
</dbReference>
<dbReference type="NCBIfam" id="TIGR00407">
    <property type="entry name" value="proA"/>
    <property type="match status" value="1"/>
</dbReference>
<dbReference type="InterPro" id="IPR016161">
    <property type="entry name" value="Ald_DH/histidinol_DH"/>
</dbReference>
<dbReference type="GO" id="GO:0004350">
    <property type="term" value="F:glutamate-5-semialdehyde dehydrogenase activity"/>
    <property type="evidence" value="ECO:0007669"/>
    <property type="project" value="UniProtKB-UniRule"/>
</dbReference>
<keyword evidence="3 7" id="KW-0641">Proline biosynthesis</keyword>
<dbReference type="PANTHER" id="PTHR11063">
    <property type="entry name" value="GLUTAMATE SEMIALDEHYDE DEHYDROGENASE"/>
    <property type="match status" value="1"/>
</dbReference>
<dbReference type="UniPathway" id="UPA00098">
    <property type="reaction ID" value="UER00360"/>
</dbReference>
<dbReference type="EC" id="1.2.1.41" evidence="7"/>
<evidence type="ECO:0000313" key="9">
    <source>
        <dbReference type="EMBL" id="RFU95421.1"/>
    </source>
</evidence>
<dbReference type="PIRSF" id="PIRSF000151">
    <property type="entry name" value="GPR"/>
    <property type="match status" value="1"/>
</dbReference>
<dbReference type="EMBL" id="QUWK01000004">
    <property type="protein sequence ID" value="RFU95421.1"/>
    <property type="molecule type" value="Genomic_DNA"/>
</dbReference>
<sequence>MESTALQQSIRSLRKRAKRLASSSETERNQLLHLIGEGLRRDWETIKVANERDIAQAKESGQKEALIKRLVFNEEKLHASLLGLEQVASLPDPIGTIKQRRELDEGLLLEQIAVPIGVIGMIFEARPDALIQIVSLCLKSGNGIILKGGKEAFQTNSALVASIQKSCKDSSLGSAWLLLLESHSDVDTMLRMEGDIDLLIPRGSNAFVRYVMDHTSIPVLGHADGICHLYLDAKADISKAIEIAFDSKTQYPAACNAIETLLVHKQIAPDVLPLLAERFSEAGVIIHGDEQVCKIIDCIPYQEGDWKKEYLALEINIHVVESLSEAINHIETYGSHHSDAIVSEDSDSVRKFFTEVDSADVFANCSTRFADGFRFGLGSEVGISTAKIHARGPVGLEGLMTTKYLVMGTGQVVSSYTKDGGRSFLHHDLPLDKPSLLGNEVL</sequence>
<keyword evidence="4 7" id="KW-0521">NADP</keyword>
<feature type="domain" description="Aldehyde dehydrogenase" evidence="8">
    <location>
        <begin position="7"/>
        <end position="282"/>
    </location>
</feature>
<organism evidence="9 10">
    <name type="scientific">Sphaerochaeta halotolerans</name>
    <dbReference type="NCBI Taxonomy" id="2293840"/>
    <lineage>
        <taxon>Bacteria</taxon>
        <taxon>Pseudomonadati</taxon>
        <taxon>Spirochaetota</taxon>
        <taxon>Spirochaetia</taxon>
        <taxon>Spirochaetales</taxon>
        <taxon>Sphaerochaetaceae</taxon>
        <taxon>Sphaerochaeta</taxon>
    </lineage>
</organism>
<dbReference type="Gene3D" id="3.40.309.10">
    <property type="entry name" value="Aldehyde Dehydrogenase, Chain A, domain 2"/>
    <property type="match status" value="1"/>
</dbReference>
<dbReference type="Gene3D" id="3.40.605.10">
    <property type="entry name" value="Aldehyde Dehydrogenase, Chain A, domain 1"/>
    <property type="match status" value="1"/>
</dbReference>
<comment type="subcellular location">
    <subcellularLocation>
        <location evidence="7">Cytoplasm</location>
    </subcellularLocation>
</comment>
<evidence type="ECO:0000256" key="4">
    <source>
        <dbReference type="ARBA" id="ARBA00022857"/>
    </source>
</evidence>
<reference evidence="9 10" key="2">
    <citation type="submission" date="2018-09" db="EMBL/GenBank/DDBJ databases">
        <title>Genome of Sphaerochaeta halotolerans strain 4-11.</title>
        <authorList>
            <person name="Nazina T.N."/>
            <person name="Sokolova D.S."/>
        </authorList>
    </citation>
    <scope>NUCLEOTIDE SEQUENCE [LARGE SCALE GENOMIC DNA]</scope>
    <source>
        <strain evidence="9 10">4-11</strain>
    </source>
</reference>
<dbReference type="RefSeq" id="WP_117329833.1">
    <property type="nucleotide sequence ID" value="NZ_QUWK01000004.1"/>
</dbReference>
<dbReference type="GO" id="GO:0050661">
    <property type="term" value="F:NADP binding"/>
    <property type="evidence" value="ECO:0007669"/>
    <property type="project" value="InterPro"/>
</dbReference>
<evidence type="ECO:0000256" key="3">
    <source>
        <dbReference type="ARBA" id="ARBA00022650"/>
    </source>
</evidence>
<accession>A0A372MI16</accession>
<keyword evidence="5 7" id="KW-0560">Oxidoreductase</keyword>
<dbReference type="InterPro" id="IPR016162">
    <property type="entry name" value="Ald_DH_N"/>
</dbReference>
<dbReference type="HAMAP" id="MF_00412">
    <property type="entry name" value="ProA"/>
    <property type="match status" value="1"/>
</dbReference>
<dbReference type="InterPro" id="IPR000965">
    <property type="entry name" value="GPR_dom"/>
</dbReference>
<evidence type="ECO:0000256" key="5">
    <source>
        <dbReference type="ARBA" id="ARBA00023002"/>
    </source>
</evidence>
<comment type="catalytic activity">
    <reaction evidence="6 7">
        <text>L-glutamate 5-semialdehyde + phosphate + NADP(+) = L-glutamyl 5-phosphate + NADPH + H(+)</text>
        <dbReference type="Rhea" id="RHEA:19541"/>
        <dbReference type="ChEBI" id="CHEBI:15378"/>
        <dbReference type="ChEBI" id="CHEBI:43474"/>
        <dbReference type="ChEBI" id="CHEBI:57783"/>
        <dbReference type="ChEBI" id="CHEBI:58066"/>
        <dbReference type="ChEBI" id="CHEBI:58274"/>
        <dbReference type="ChEBI" id="CHEBI:58349"/>
        <dbReference type="EC" id="1.2.1.41"/>
    </reaction>
</comment>
<dbReference type="PROSITE" id="PS01223">
    <property type="entry name" value="PROA"/>
    <property type="match status" value="1"/>
</dbReference>
<dbReference type="PANTHER" id="PTHR11063:SF8">
    <property type="entry name" value="DELTA-1-PYRROLINE-5-CARBOXYLATE SYNTHASE"/>
    <property type="match status" value="1"/>
</dbReference>
<keyword evidence="7" id="KW-0963">Cytoplasm</keyword>
<reference evidence="10" key="1">
    <citation type="submission" date="2018-08" db="EMBL/GenBank/DDBJ databases">
        <authorList>
            <person name="Grouzdev D.S."/>
            <person name="Krutkina M.S."/>
        </authorList>
    </citation>
    <scope>NUCLEOTIDE SEQUENCE [LARGE SCALE GENOMIC DNA]</scope>
    <source>
        <strain evidence="10">4-11</strain>
    </source>
</reference>
<dbReference type="InterPro" id="IPR016163">
    <property type="entry name" value="Ald_DH_C"/>
</dbReference>
<dbReference type="Proteomes" id="UP000264002">
    <property type="component" value="Unassembled WGS sequence"/>
</dbReference>
<comment type="similarity">
    <text evidence="7">Belongs to the gamma-glutamyl phosphate reductase family.</text>
</comment>
<evidence type="ECO:0000313" key="10">
    <source>
        <dbReference type="Proteomes" id="UP000264002"/>
    </source>
</evidence>
<proteinExistence type="inferred from homology"/>
<dbReference type="FunFam" id="3.40.309.10:FF:000006">
    <property type="entry name" value="Gamma-glutamyl phosphate reductase"/>
    <property type="match status" value="1"/>
</dbReference>
<dbReference type="GO" id="GO:0005737">
    <property type="term" value="C:cytoplasm"/>
    <property type="evidence" value="ECO:0007669"/>
    <property type="project" value="UniProtKB-SubCell"/>
</dbReference>
<gene>
    <name evidence="7" type="primary">proA</name>
    <name evidence="9" type="ORF">DYP60_05240</name>
</gene>
<evidence type="ECO:0000256" key="1">
    <source>
        <dbReference type="ARBA" id="ARBA00004985"/>
    </source>
</evidence>
<dbReference type="InterPro" id="IPR020593">
    <property type="entry name" value="G-glutamylP_reductase_CS"/>
</dbReference>
<evidence type="ECO:0000256" key="2">
    <source>
        <dbReference type="ARBA" id="ARBA00022605"/>
    </source>
</evidence>
<evidence type="ECO:0000256" key="7">
    <source>
        <dbReference type="HAMAP-Rule" id="MF_00412"/>
    </source>
</evidence>
<evidence type="ECO:0000259" key="8">
    <source>
        <dbReference type="Pfam" id="PF00171"/>
    </source>
</evidence>
<comment type="caution">
    <text evidence="9">The sequence shown here is derived from an EMBL/GenBank/DDBJ whole genome shotgun (WGS) entry which is preliminary data.</text>
</comment>
<keyword evidence="10" id="KW-1185">Reference proteome</keyword>
<dbReference type="GO" id="GO:0055129">
    <property type="term" value="P:L-proline biosynthetic process"/>
    <property type="evidence" value="ECO:0007669"/>
    <property type="project" value="UniProtKB-UniRule"/>
</dbReference>
<evidence type="ECO:0000256" key="6">
    <source>
        <dbReference type="ARBA" id="ARBA00049024"/>
    </source>
</evidence>
<dbReference type="InterPro" id="IPR015590">
    <property type="entry name" value="Aldehyde_DH_dom"/>
</dbReference>
<comment type="function">
    <text evidence="7">Catalyzes the NADPH-dependent reduction of L-glutamate 5-phosphate into L-glutamate 5-semialdehyde and phosphate. The product spontaneously undergoes cyclization to form 1-pyrroline-5-carboxylate.</text>
</comment>
<keyword evidence="2 7" id="KW-0028">Amino-acid biosynthesis</keyword>
<protein>
    <recommendedName>
        <fullName evidence="7">Gamma-glutamyl phosphate reductase</fullName>
        <shortName evidence="7">GPR</shortName>
        <ecNumber evidence="7">1.2.1.41</ecNumber>
    </recommendedName>
    <alternativeName>
        <fullName evidence="7">Glutamate-5-semialdehyde dehydrogenase</fullName>
    </alternativeName>
    <alternativeName>
        <fullName evidence="7">Glutamyl-gamma-semialdehyde dehydrogenase</fullName>
        <shortName evidence="7">GSA dehydrogenase</shortName>
    </alternativeName>
</protein>
<dbReference type="Pfam" id="PF00171">
    <property type="entry name" value="Aldedh"/>
    <property type="match status" value="1"/>
</dbReference>